<dbReference type="Gene3D" id="1.10.8.60">
    <property type="match status" value="1"/>
</dbReference>
<dbReference type="Pfam" id="PF17862">
    <property type="entry name" value="AAA_lid_3"/>
    <property type="match status" value="1"/>
</dbReference>
<evidence type="ECO:0000313" key="17">
    <source>
        <dbReference type="EMBL" id="PFX30423.1"/>
    </source>
</evidence>
<dbReference type="InterPro" id="IPR003593">
    <property type="entry name" value="AAA+_ATPase"/>
</dbReference>
<dbReference type="GO" id="GO:0005743">
    <property type="term" value="C:mitochondrial inner membrane"/>
    <property type="evidence" value="ECO:0007669"/>
    <property type="project" value="TreeGrafter"/>
</dbReference>
<dbReference type="OrthoDB" id="1413014at2759"/>
<keyword evidence="12 17" id="KW-0482">Metalloprotease</keyword>
<proteinExistence type="inferred from homology"/>
<evidence type="ECO:0000259" key="16">
    <source>
        <dbReference type="SMART" id="SM00382"/>
    </source>
</evidence>
<dbReference type="InterPro" id="IPR037219">
    <property type="entry name" value="Peptidase_M41-like"/>
</dbReference>
<evidence type="ECO:0000256" key="2">
    <source>
        <dbReference type="ARBA" id="ARBA00004173"/>
    </source>
</evidence>
<comment type="subcellular location">
    <subcellularLocation>
        <location evidence="3">Membrane</location>
    </subcellularLocation>
    <subcellularLocation>
        <location evidence="2">Mitochondrion</location>
    </subcellularLocation>
</comment>
<dbReference type="GO" id="GO:0016887">
    <property type="term" value="F:ATP hydrolysis activity"/>
    <property type="evidence" value="ECO:0007669"/>
    <property type="project" value="InterPro"/>
</dbReference>
<evidence type="ECO:0000256" key="3">
    <source>
        <dbReference type="ARBA" id="ARBA00004370"/>
    </source>
</evidence>
<dbReference type="PANTHER" id="PTHR23076">
    <property type="entry name" value="METALLOPROTEASE M41 FTSH"/>
    <property type="match status" value="1"/>
</dbReference>
<keyword evidence="8" id="KW-0547">Nucleotide-binding</keyword>
<dbReference type="Pfam" id="PF00004">
    <property type="entry name" value="AAA"/>
    <property type="match status" value="1"/>
</dbReference>
<evidence type="ECO:0000256" key="5">
    <source>
        <dbReference type="ARBA" id="ARBA00010550"/>
    </source>
</evidence>
<dbReference type="GO" id="GO:0007005">
    <property type="term" value="P:mitochondrion organization"/>
    <property type="evidence" value="ECO:0007669"/>
    <property type="project" value="TreeGrafter"/>
</dbReference>
<dbReference type="SMART" id="SM00382">
    <property type="entry name" value="AAA"/>
    <property type="match status" value="1"/>
</dbReference>
<evidence type="ECO:0000256" key="8">
    <source>
        <dbReference type="ARBA" id="ARBA00022741"/>
    </source>
</evidence>
<evidence type="ECO:0000256" key="6">
    <source>
        <dbReference type="ARBA" id="ARBA00022670"/>
    </source>
</evidence>
<comment type="cofactor">
    <cofactor evidence="1">
        <name>Zn(2+)</name>
        <dbReference type="ChEBI" id="CHEBI:29105"/>
    </cofactor>
</comment>
<keyword evidence="14" id="KW-0472">Membrane</keyword>
<keyword evidence="18" id="KW-1185">Reference proteome</keyword>
<comment type="caution">
    <text evidence="17">The sequence shown here is derived from an EMBL/GenBank/DDBJ whole genome shotgun (WGS) entry which is preliminary data.</text>
</comment>
<dbReference type="FunFam" id="1.20.58.760:FF:000002">
    <property type="entry name" value="ATP-dependent zinc metalloprotease FtsH"/>
    <property type="match status" value="1"/>
</dbReference>
<evidence type="ECO:0000256" key="7">
    <source>
        <dbReference type="ARBA" id="ARBA00022723"/>
    </source>
</evidence>
<dbReference type="PANTHER" id="PTHR23076:SF97">
    <property type="entry name" value="ATP-DEPENDENT ZINC METALLOPROTEASE YME1L1"/>
    <property type="match status" value="1"/>
</dbReference>
<evidence type="ECO:0000256" key="10">
    <source>
        <dbReference type="ARBA" id="ARBA00022833"/>
    </source>
</evidence>
<accession>A0A2B4SMZ2</accession>
<dbReference type="PROSITE" id="PS00674">
    <property type="entry name" value="AAA"/>
    <property type="match status" value="1"/>
</dbReference>
<keyword evidence="7" id="KW-0479">Metal-binding</keyword>
<dbReference type="GO" id="GO:0006515">
    <property type="term" value="P:protein quality control for misfolded or incompletely synthesized proteins"/>
    <property type="evidence" value="ECO:0007669"/>
    <property type="project" value="TreeGrafter"/>
</dbReference>
<dbReference type="NCBIfam" id="TIGR01241">
    <property type="entry name" value="FtsH_fam"/>
    <property type="match status" value="1"/>
</dbReference>
<dbReference type="SUPFAM" id="SSF140990">
    <property type="entry name" value="FtsH protease domain-like"/>
    <property type="match status" value="1"/>
</dbReference>
<dbReference type="InterPro" id="IPR003959">
    <property type="entry name" value="ATPase_AAA_core"/>
</dbReference>
<dbReference type="SUPFAM" id="SSF52540">
    <property type="entry name" value="P-loop containing nucleoside triphosphate hydrolases"/>
    <property type="match status" value="1"/>
</dbReference>
<dbReference type="STRING" id="50429.A0A2B4SMZ2"/>
<protein>
    <submittedName>
        <fullName evidence="17">ATP-dependent zinc metalloprotease YME1L1</fullName>
    </submittedName>
</protein>
<dbReference type="Proteomes" id="UP000225706">
    <property type="component" value="Unassembled WGS sequence"/>
</dbReference>
<evidence type="ECO:0000256" key="11">
    <source>
        <dbReference type="ARBA" id="ARBA00022840"/>
    </source>
</evidence>
<dbReference type="GO" id="GO:0004176">
    <property type="term" value="F:ATP-dependent peptidase activity"/>
    <property type="evidence" value="ECO:0007669"/>
    <property type="project" value="InterPro"/>
</dbReference>
<dbReference type="AlphaFoldDB" id="A0A2B4SMZ2"/>
<dbReference type="InterPro" id="IPR003960">
    <property type="entry name" value="ATPase_AAA_CS"/>
</dbReference>
<dbReference type="EMBL" id="LSMT01000050">
    <property type="protein sequence ID" value="PFX30423.1"/>
    <property type="molecule type" value="Genomic_DNA"/>
</dbReference>
<keyword evidence="9" id="KW-0378">Hydrolase</keyword>
<feature type="domain" description="AAA+ ATPase" evidence="16">
    <location>
        <begin position="337"/>
        <end position="474"/>
    </location>
</feature>
<dbReference type="GO" id="GO:0046872">
    <property type="term" value="F:metal ion binding"/>
    <property type="evidence" value="ECO:0007669"/>
    <property type="project" value="UniProtKB-KW"/>
</dbReference>
<keyword evidence="10" id="KW-0862">Zinc</keyword>
<keyword evidence="13" id="KW-0496">Mitochondrion</keyword>
<comment type="similarity">
    <text evidence="4">In the C-terminal section; belongs to the peptidase M41 family.</text>
</comment>
<evidence type="ECO:0000256" key="1">
    <source>
        <dbReference type="ARBA" id="ARBA00001947"/>
    </source>
</evidence>
<dbReference type="FunFam" id="1.10.8.60:FF:000001">
    <property type="entry name" value="ATP-dependent zinc metalloprotease FtsH"/>
    <property type="match status" value="1"/>
</dbReference>
<dbReference type="InterPro" id="IPR027417">
    <property type="entry name" value="P-loop_NTPase"/>
</dbReference>
<evidence type="ECO:0000256" key="15">
    <source>
        <dbReference type="SAM" id="MobiDB-lite"/>
    </source>
</evidence>
<dbReference type="Pfam" id="PF01434">
    <property type="entry name" value="Peptidase_M41"/>
    <property type="match status" value="1"/>
</dbReference>
<keyword evidence="6 17" id="KW-0645">Protease</keyword>
<feature type="region of interest" description="Disordered" evidence="15">
    <location>
        <begin position="219"/>
        <end position="239"/>
    </location>
</feature>
<reference evidence="18" key="1">
    <citation type="journal article" date="2017" name="bioRxiv">
        <title>Comparative analysis of the genomes of Stylophora pistillata and Acropora digitifera provides evidence for extensive differences between species of corals.</title>
        <authorList>
            <person name="Voolstra C.R."/>
            <person name="Li Y."/>
            <person name="Liew Y.J."/>
            <person name="Baumgarten S."/>
            <person name="Zoccola D."/>
            <person name="Flot J.-F."/>
            <person name="Tambutte S."/>
            <person name="Allemand D."/>
            <person name="Aranda M."/>
        </authorList>
    </citation>
    <scope>NUCLEOTIDE SEQUENCE [LARGE SCALE GENOMIC DNA]</scope>
</reference>
<name>A0A2B4SMZ2_STYPI</name>
<evidence type="ECO:0000256" key="12">
    <source>
        <dbReference type="ARBA" id="ARBA00023049"/>
    </source>
</evidence>
<evidence type="ECO:0000256" key="4">
    <source>
        <dbReference type="ARBA" id="ARBA00010044"/>
    </source>
</evidence>
<comment type="similarity">
    <text evidence="5">In the N-terminal section; belongs to the AAA ATPase family.</text>
</comment>
<dbReference type="GO" id="GO:0005524">
    <property type="term" value="F:ATP binding"/>
    <property type="evidence" value="ECO:0007669"/>
    <property type="project" value="UniProtKB-KW"/>
</dbReference>
<dbReference type="CDD" id="cd19501">
    <property type="entry name" value="RecA-like_FtsH"/>
    <property type="match status" value="1"/>
</dbReference>
<organism evidence="17 18">
    <name type="scientific">Stylophora pistillata</name>
    <name type="common">Smooth cauliflower coral</name>
    <dbReference type="NCBI Taxonomy" id="50429"/>
    <lineage>
        <taxon>Eukaryota</taxon>
        <taxon>Metazoa</taxon>
        <taxon>Cnidaria</taxon>
        <taxon>Anthozoa</taxon>
        <taxon>Hexacorallia</taxon>
        <taxon>Scleractinia</taxon>
        <taxon>Astrocoeniina</taxon>
        <taxon>Pocilloporidae</taxon>
        <taxon>Stylophora</taxon>
    </lineage>
</organism>
<keyword evidence="11" id="KW-0067">ATP-binding</keyword>
<evidence type="ECO:0000256" key="14">
    <source>
        <dbReference type="ARBA" id="ARBA00023136"/>
    </source>
</evidence>
<dbReference type="InterPro" id="IPR005936">
    <property type="entry name" value="FtsH"/>
</dbReference>
<dbReference type="InterPro" id="IPR000642">
    <property type="entry name" value="Peptidase_M41"/>
</dbReference>
<dbReference type="GO" id="GO:0004222">
    <property type="term" value="F:metalloendopeptidase activity"/>
    <property type="evidence" value="ECO:0007669"/>
    <property type="project" value="InterPro"/>
</dbReference>
<dbReference type="InterPro" id="IPR041569">
    <property type="entry name" value="AAA_lid_3"/>
</dbReference>
<dbReference type="Gene3D" id="3.40.50.300">
    <property type="entry name" value="P-loop containing nucleotide triphosphate hydrolases"/>
    <property type="match status" value="1"/>
</dbReference>
<evidence type="ECO:0000256" key="13">
    <source>
        <dbReference type="ARBA" id="ARBA00023128"/>
    </source>
</evidence>
<dbReference type="Gene3D" id="1.20.58.760">
    <property type="entry name" value="Peptidase M41"/>
    <property type="match status" value="1"/>
</dbReference>
<dbReference type="FunFam" id="3.40.50.300:FF:000175">
    <property type="entry name" value="ATP-dependent zinc metalloprotease FTSH 4"/>
    <property type="match status" value="1"/>
</dbReference>
<gene>
    <name evidence="17" type="primary">YME1L1</name>
    <name evidence="17" type="ORF">AWC38_SpisGene4755</name>
</gene>
<evidence type="ECO:0000313" key="18">
    <source>
        <dbReference type="Proteomes" id="UP000225706"/>
    </source>
</evidence>
<dbReference type="HAMAP" id="MF_01458">
    <property type="entry name" value="FtsH"/>
    <property type="match status" value="1"/>
</dbReference>
<evidence type="ECO:0000256" key="9">
    <source>
        <dbReference type="ARBA" id="ARBA00022801"/>
    </source>
</evidence>
<sequence>MFSPSGITPQAGGLLSQMSTVLNSFKMSSIGRCMSYVQTKTQHDNNTKVKTEPSVATASDTVISDSDPYATFLEEFGLSSVPAELLSQLTMPSSFCQCNTNSTDNFWRVSHVSSDSFFKNKHGFSSRPDNLRHKSSIFMTCFSKIPWLHTTFHTQNRGMHSHSLRRIQQLEERANAEEHNPRAQSEYLRALVQEDPNYVALVMTDRVNQVDMKKILSSGNDYGSTSSHGAPTSPLVQTGTEDSPIHVITQNQKGSFFREQFWNTVRFLIALFLITSLIEGQLQMKLTSGHKDIQPNTTDRKCRFSDVQGVDEAKQELKDVVEFLRNPERFKRLGGKMPTGVLLIGSPGTGKTLLAKAVAGEAGVPFFFCSGSEFDEMFVGVGAARVRNLFAAAKEHAPCIVFIDELDAIGGTRIVHDHQPYSRMTLNQLLVELDGFDTGEGIVVIGATNFPEVLDKALIRPGRFDTKITVPMPDVKGRHDILKVHLKKVQVAEEINVEVLARGTVGFSGADLANLVNVAAIYAASEGDASVSTKHLEFAKDKIIMGPERKSKVIEAKNRELVAYHEGGHALVALYTPEALPIHKATIVPRGQTLGMVAMLPEKDELNWSRAQLLARLDVAMGGRVAEEIIFGKENITMGAASDMEASNKIAHAMVSIYGMSDKVGMVQVKDVSKSSPELQALIESEVKQLLKDSYERATNILQTHSKEHSRLAEALLKYETLDLQEIKEVIQGKQLSRNL</sequence>